<proteinExistence type="predicted"/>
<accession>A0A0S6W4C0</accession>
<gene>
    <name evidence="1" type="ORF">U14_04588</name>
</gene>
<protein>
    <submittedName>
        <fullName evidence="1">Uncharacterized protein</fullName>
    </submittedName>
</protein>
<name>A0A0S6W4C0_9BACT</name>
<evidence type="ECO:0000313" key="2">
    <source>
        <dbReference type="Proteomes" id="UP000030700"/>
    </source>
</evidence>
<dbReference type="HOGENOM" id="CLU_2520845_0_0_0"/>
<dbReference type="AlphaFoldDB" id="A0A0S6W4C0"/>
<dbReference type="STRING" id="1499966.U14_04588"/>
<dbReference type="EMBL" id="DF820459">
    <property type="protein sequence ID" value="GAK53323.1"/>
    <property type="molecule type" value="Genomic_DNA"/>
</dbReference>
<sequence length="84" mass="9737">MQFRVYSDVESPFEGLLRSASLLLALFKIMLNRCLKRLFKSVNISGFEGNQISNPFNLPPEDMVFRWLNTPRCRNSLYIEACCS</sequence>
<reference evidence="1" key="1">
    <citation type="journal article" date="2015" name="PeerJ">
        <title>First genomic representation of candidate bacterial phylum KSB3 points to enhanced environmental sensing as a trigger of wastewater bulking.</title>
        <authorList>
            <person name="Sekiguchi Y."/>
            <person name="Ohashi A."/>
            <person name="Parks D.H."/>
            <person name="Yamauchi T."/>
            <person name="Tyson G.W."/>
            <person name="Hugenholtz P."/>
        </authorList>
    </citation>
    <scope>NUCLEOTIDE SEQUENCE [LARGE SCALE GENOMIC DNA]</scope>
</reference>
<evidence type="ECO:0000313" key="1">
    <source>
        <dbReference type="EMBL" id="GAK53323.1"/>
    </source>
</evidence>
<organism evidence="1">
    <name type="scientific">Candidatus Moduliflexus flocculans</name>
    <dbReference type="NCBI Taxonomy" id="1499966"/>
    <lineage>
        <taxon>Bacteria</taxon>
        <taxon>Candidatus Moduliflexota</taxon>
        <taxon>Candidatus Moduliflexia</taxon>
        <taxon>Candidatus Moduliflexales</taxon>
        <taxon>Candidatus Moduliflexaceae</taxon>
    </lineage>
</organism>
<keyword evidence="2" id="KW-1185">Reference proteome</keyword>
<dbReference type="Proteomes" id="UP000030700">
    <property type="component" value="Unassembled WGS sequence"/>
</dbReference>